<dbReference type="Pfam" id="PF07589">
    <property type="entry name" value="PEP-CTERM"/>
    <property type="match status" value="1"/>
</dbReference>
<dbReference type="InterPro" id="IPR013424">
    <property type="entry name" value="Ice-binding_C"/>
</dbReference>
<proteinExistence type="predicted"/>
<feature type="chain" id="PRO_5043986759" evidence="1">
    <location>
        <begin position="24"/>
        <end position="336"/>
    </location>
</feature>
<name>A0AAU9CDC0_9GAMM</name>
<evidence type="ECO:0000313" key="4">
    <source>
        <dbReference type="Proteomes" id="UP001321825"/>
    </source>
</evidence>
<organism evidence="3 4">
    <name type="scientific">Methylomarinovum caldicuralii</name>
    <dbReference type="NCBI Taxonomy" id="438856"/>
    <lineage>
        <taxon>Bacteria</taxon>
        <taxon>Pseudomonadati</taxon>
        <taxon>Pseudomonadota</taxon>
        <taxon>Gammaproteobacteria</taxon>
        <taxon>Methylococcales</taxon>
        <taxon>Methylothermaceae</taxon>
        <taxon>Methylomarinovum</taxon>
    </lineage>
</organism>
<evidence type="ECO:0000256" key="1">
    <source>
        <dbReference type="SAM" id="SignalP"/>
    </source>
</evidence>
<gene>
    <name evidence="3" type="ORF">MIT9_P2210</name>
</gene>
<protein>
    <submittedName>
        <fullName evidence="3">Type IV pilus assembly protein PilY1</fullName>
    </submittedName>
</protein>
<keyword evidence="4" id="KW-1185">Reference proteome</keyword>
<dbReference type="Proteomes" id="UP001321825">
    <property type="component" value="Chromosome"/>
</dbReference>
<dbReference type="AlphaFoldDB" id="A0AAU9CDC0"/>
<dbReference type="KEGG" id="mcau:MIT9_P2210"/>
<reference evidence="4" key="1">
    <citation type="journal article" date="2024" name="Int. J. Syst. Evol. Microbiol.">
        <title>Methylomarinovum tepidoasis sp. nov., a moderately thermophilic methanotroph of the family Methylothermaceae isolated from a deep-sea hydrothermal field.</title>
        <authorList>
            <person name="Hirayama H."/>
            <person name="Takaki Y."/>
            <person name="Abe M."/>
            <person name="Miyazaki M."/>
            <person name="Uematsu K."/>
            <person name="Matsui Y."/>
            <person name="Takai K."/>
        </authorList>
    </citation>
    <scope>NUCLEOTIDE SEQUENCE [LARGE SCALE GENOMIC DNA]</scope>
    <source>
        <strain evidence="4">IT-9</strain>
    </source>
</reference>
<feature type="signal peptide" evidence="1">
    <location>
        <begin position="1"/>
        <end position="23"/>
    </location>
</feature>
<dbReference type="NCBIfam" id="TIGR02595">
    <property type="entry name" value="PEP_CTERM"/>
    <property type="match status" value="1"/>
</dbReference>
<feature type="domain" description="Ice-binding protein C-terminal" evidence="2">
    <location>
        <begin position="311"/>
        <end position="334"/>
    </location>
</feature>
<evidence type="ECO:0000259" key="2">
    <source>
        <dbReference type="Pfam" id="PF07589"/>
    </source>
</evidence>
<dbReference type="EMBL" id="AP024714">
    <property type="protein sequence ID" value="BCX82624.1"/>
    <property type="molecule type" value="Genomic_DNA"/>
</dbReference>
<sequence length="336" mass="34857">MKKRYSLVAFAIAAALGAGSVSADVLINSAKTVAIGVDTLGQLNARPNITRNATRTGVAYNIGTADAPNWQDATAPGCLCEGWGVSANGTDSGYANNAAGTVNLTSDTFTASTTSITSAVHLTSLPGLKVTQTYSAADNAPDALFKDEVVIRNDTGGALTDVKYVRVMDWDIPPTEFREFVTIKGTATTTLLEVSHDDGFESGDPLASTSAITASTLNTDFEDSGPRDHGAYFRFNFGDLLDGEEAAFTIFYGAAANETAALAAIAAEGIELFSLGQSHVRGRPGDTLPTFIFGFKGVGGVPVIPPPTTGVPEPSTLALLVLGIAGPGFARRRRQA</sequence>
<dbReference type="RefSeq" id="WP_317705017.1">
    <property type="nucleotide sequence ID" value="NZ_AP024714.1"/>
</dbReference>
<accession>A0AAU9CDC0</accession>
<keyword evidence="1" id="KW-0732">Signal</keyword>
<evidence type="ECO:0000313" key="3">
    <source>
        <dbReference type="EMBL" id="BCX82624.1"/>
    </source>
</evidence>